<dbReference type="PATRIC" id="fig|1291052.5.peg.1292"/>
<reference evidence="1 2" key="1">
    <citation type="journal article" date="2015" name="Genome Announc.">
        <title>Expanding the biotechnology potential of lactobacilli through comparative genomics of 213 strains and associated genera.</title>
        <authorList>
            <person name="Sun Z."/>
            <person name="Harris H.M."/>
            <person name="McCann A."/>
            <person name="Guo C."/>
            <person name="Argimon S."/>
            <person name="Zhang W."/>
            <person name="Yang X."/>
            <person name="Jeffery I.B."/>
            <person name="Cooney J.C."/>
            <person name="Kagawa T.F."/>
            <person name="Liu W."/>
            <person name="Song Y."/>
            <person name="Salvetti E."/>
            <person name="Wrobel A."/>
            <person name="Rasinkangas P."/>
            <person name="Parkhill J."/>
            <person name="Rea M.C."/>
            <person name="O'Sullivan O."/>
            <person name="Ritari J."/>
            <person name="Douillard F.P."/>
            <person name="Paul Ross R."/>
            <person name="Yang R."/>
            <person name="Briner A.E."/>
            <person name="Felis G.E."/>
            <person name="de Vos W.M."/>
            <person name="Barrangou R."/>
            <person name="Klaenhammer T.R."/>
            <person name="Caufield P.W."/>
            <person name="Cui Y."/>
            <person name="Zhang H."/>
            <person name="O'Toole P.W."/>
        </authorList>
    </citation>
    <scope>NUCLEOTIDE SEQUENCE [LARGE SCALE GENOMIC DNA]</scope>
    <source>
        <strain evidence="1 2">DSM 20505</strain>
    </source>
</reference>
<dbReference type="Gene3D" id="1.20.58.1910">
    <property type="match status" value="1"/>
</dbReference>
<evidence type="ECO:0000313" key="1">
    <source>
        <dbReference type="EMBL" id="KRM55487.1"/>
    </source>
</evidence>
<organism evidence="1 2">
    <name type="scientific">Lacticaseibacillus sharpeae JCM 1186 = DSM 20505</name>
    <dbReference type="NCBI Taxonomy" id="1291052"/>
    <lineage>
        <taxon>Bacteria</taxon>
        <taxon>Bacillati</taxon>
        <taxon>Bacillota</taxon>
        <taxon>Bacilli</taxon>
        <taxon>Lactobacillales</taxon>
        <taxon>Lactobacillaceae</taxon>
        <taxon>Lacticaseibacillus</taxon>
    </lineage>
</organism>
<protein>
    <submittedName>
        <fullName evidence="1">HD superfamily hydrolase</fullName>
    </submittedName>
</protein>
<keyword evidence="1" id="KW-0378">Hydrolase</keyword>
<dbReference type="PANTHER" id="PTHR33594:SF1">
    <property type="entry name" value="HD_PDEASE DOMAIN-CONTAINING PROTEIN"/>
    <property type="match status" value="1"/>
</dbReference>
<name>A0A0R1ZLS7_9LACO</name>
<dbReference type="AlphaFoldDB" id="A0A0R1ZLS7"/>
<evidence type="ECO:0000313" key="2">
    <source>
        <dbReference type="Proteomes" id="UP000051679"/>
    </source>
</evidence>
<dbReference type="Proteomes" id="UP000051679">
    <property type="component" value="Unassembled WGS sequence"/>
</dbReference>
<dbReference type="EMBL" id="AYYO01000021">
    <property type="protein sequence ID" value="KRM55487.1"/>
    <property type="molecule type" value="Genomic_DNA"/>
</dbReference>
<comment type="caution">
    <text evidence="1">The sequence shown here is derived from an EMBL/GenBank/DDBJ whole genome shotgun (WGS) entry which is preliminary data.</text>
</comment>
<dbReference type="SUPFAM" id="SSF109604">
    <property type="entry name" value="HD-domain/PDEase-like"/>
    <property type="match status" value="1"/>
</dbReference>
<dbReference type="STRING" id="1291052.FC18_GL001274"/>
<proteinExistence type="predicted"/>
<dbReference type="Gene3D" id="1.10.472.50">
    <property type="entry name" value="HD-domain/PDEase-like"/>
    <property type="match status" value="1"/>
</dbReference>
<dbReference type="RefSeq" id="WP_054680261.1">
    <property type="nucleotide sequence ID" value="NZ_AYYO01000021.1"/>
</dbReference>
<keyword evidence="2" id="KW-1185">Reference proteome</keyword>
<dbReference type="PANTHER" id="PTHR33594">
    <property type="entry name" value="SUPERFAMILY HYDROLASE, PUTATIVE (AFU_ORTHOLOGUE AFUA_1G03035)-RELATED"/>
    <property type="match status" value="1"/>
</dbReference>
<dbReference type="GO" id="GO:0016787">
    <property type="term" value="F:hydrolase activity"/>
    <property type="evidence" value="ECO:0007669"/>
    <property type="project" value="UniProtKB-KW"/>
</dbReference>
<accession>A0A0R1ZLS7</accession>
<dbReference type="OrthoDB" id="9797344at2"/>
<gene>
    <name evidence="1" type="ORF">FC18_GL001274</name>
</gene>
<sequence length="216" mass="23100">MTITEQIQAAYAYAASILGGDGSGHGMDHIDRVMANARLLLQDTEAADELIVLTAAAMHDTYDEKLVADKNAARTNTQAELVRLGYTPAAVQQILTIIDQMSFSYGLDHDVQLDINGQLVQDADRLDAIGAIGIARAFAYGGAKNRPLDDGRAARAHMTAAEYHGNGGGTIQHFHEKLLHVAATLNTPAARKIGAARTQVMQDFLDEFAAEVAGNK</sequence>